<dbReference type="RefSeq" id="WP_138951064.1">
    <property type="nucleotide sequence ID" value="NZ_CP040749.1"/>
</dbReference>
<accession>A0A5B7TTS3</accession>
<organism evidence="1 2">
    <name type="scientific">Aureibaculum algae</name>
    <dbReference type="NCBI Taxonomy" id="2584122"/>
    <lineage>
        <taxon>Bacteria</taxon>
        <taxon>Pseudomonadati</taxon>
        <taxon>Bacteroidota</taxon>
        <taxon>Flavobacteriia</taxon>
        <taxon>Flavobacteriales</taxon>
        <taxon>Flavobacteriaceae</taxon>
        <taxon>Aureibaculum</taxon>
    </lineage>
</organism>
<dbReference type="AlphaFoldDB" id="A0A5B7TTS3"/>
<sequence>MKNLLAVALLSVFFISCNSKNTKLTLKESYSRINFLTIVIENNLWKGQVGDSLRDIIAAPVLGLPQEETQFSVNQVSPAAFSNLFETNRNILFVGVSEKEGYFLKKDVYAAPQLTMTIFGKDENSLNALIQAHKKDIISVFKESDLKNYQKENIKNSYEIKEIKTLNKLGVSIKIPRNFAIVDDTGDFLWLRQDITKGSLNIIAYELPLLEKDSIANNIVKARDTIGKNHIPGPADGSYMVTEAAYTPFTKEVVIDDKPAFETRGTWDVKGDFMAGPFLNYTVLDKKNNRLLVVEGFTYAPSINKRDFMFELEAIIKTLKI</sequence>
<keyword evidence="2" id="KW-1185">Reference proteome</keyword>
<reference evidence="1 2" key="1">
    <citation type="submission" date="2019-05" db="EMBL/GenBank/DDBJ databases">
        <title>Algicella ahnfeltiae gen. nov., sp. nov., a novel marine bacterium of the family Flavobacteriaceae isolated from a red alga.</title>
        <authorList>
            <person name="Nedashkovskaya O.I."/>
            <person name="Kukhlevskiy A.D."/>
            <person name="Kim S.-G."/>
            <person name="Zhukova N.V."/>
            <person name="Mikhailov V.V."/>
        </authorList>
    </citation>
    <scope>NUCLEOTIDE SEQUENCE [LARGE SCALE GENOMIC DNA]</scope>
    <source>
        <strain evidence="1 2">10Alg115</strain>
    </source>
</reference>
<name>A0A5B7TTS3_9FLAO</name>
<evidence type="ECO:0000313" key="1">
    <source>
        <dbReference type="EMBL" id="QCX40229.1"/>
    </source>
</evidence>
<dbReference type="Proteomes" id="UP000306229">
    <property type="component" value="Chromosome"/>
</dbReference>
<evidence type="ECO:0000313" key="2">
    <source>
        <dbReference type="Proteomes" id="UP000306229"/>
    </source>
</evidence>
<proteinExistence type="predicted"/>
<dbReference type="InterPro" id="IPR032286">
    <property type="entry name" value="DUF4837"/>
</dbReference>
<dbReference type="PROSITE" id="PS51257">
    <property type="entry name" value="PROKAR_LIPOPROTEIN"/>
    <property type="match status" value="1"/>
</dbReference>
<dbReference type="OrthoDB" id="1115230at2"/>
<dbReference type="Pfam" id="PF16125">
    <property type="entry name" value="DUF4837"/>
    <property type="match status" value="1"/>
</dbReference>
<dbReference type="KEGG" id="fbe:FF125_17895"/>
<gene>
    <name evidence="1" type="ORF">FF125_17895</name>
</gene>
<dbReference type="EMBL" id="CP040749">
    <property type="protein sequence ID" value="QCX40229.1"/>
    <property type="molecule type" value="Genomic_DNA"/>
</dbReference>
<protein>
    <submittedName>
        <fullName evidence="1">DUF4837 family protein</fullName>
    </submittedName>
</protein>